<comment type="caution">
    <text evidence="2">The sequence shown here is derived from an EMBL/GenBank/DDBJ whole genome shotgun (WGS) entry which is preliminary data.</text>
</comment>
<proteinExistence type="predicted"/>
<name>A0ABD1XXA1_9MARC</name>
<evidence type="ECO:0000313" key="2">
    <source>
        <dbReference type="EMBL" id="KAL2613582.1"/>
    </source>
</evidence>
<keyword evidence="3" id="KW-1185">Reference proteome</keyword>
<evidence type="ECO:0000256" key="1">
    <source>
        <dbReference type="SAM" id="MobiDB-lite"/>
    </source>
</evidence>
<dbReference type="Proteomes" id="UP001605036">
    <property type="component" value="Unassembled WGS sequence"/>
</dbReference>
<organism evidence="2 3">
    <name type="scientific">Riccia fluitans</name>
    <dbReference type="NCBI Taxonomy" id="41844"/>
    <lineage>
        <taxon>Eukaryota</taxon>
        <taxon>Viridiplantae</taxon>
        <taxon>Streptophyta</taxon>
        <taxon>Embryophyta</taxon>
        <taxon>Marchantiophyta</taxon>
        <taxon>Marchantiopsida</taxon>
        <taxon>Marchantiidae</taxon>
        <taxon>Marchantiales</taxon>
        <taxon>Ricciaceae</taxon>
        <taxon>Riccia</taxon>
    </lineage>
</organism>
<feature type="compositionally biased region" description="Polar residues" evidence="1">
    <location>
        <begin position="150"/>
        <end position="161"/>
    </location>
</feature>
<protein>
    <recommendedName>
        <fullName evidence="4">DUF4210 domain-containing protein</fullName>
    </recommendedName>
</protein>
<dbReference type="EMBL" id="JBHFFA010000007">
    <property type="protein sequence ID" value="KAL2613582.1"/>
    <property type="molecule type" value="Genomic_DNA"/>
</dbReference>
<gene>
    <name evidence="2" type="ORF">R1flu_025274</name>
</gene>
<reference evidence="2 3" key="1">
    <citation type="submission" date="2024-09" db="EMBL/GenBank/DDBJ databases">
        <title>Chromosome-scale assembly of Riccia fluitans.</title>
        <authorList>
            <person name="Paukszto L."/>
            <person name="Sawicki J."/>
            <person name="Karawczyk K."/>
            <person name="Piernik-Szablinska J."/>
            <person name="Szczecinska M."/>
            <person name="Mazdziarz M."/>
        </authorList>
    </citation>
    <scope>NUCLEOTIDE SEQUENCE [LARGE SCALE GENOMIC DNA]</scope>
    <source>
        <strain evidence="2">Rf_01</strain>
        <tissue evidence="2">Aerial parts of the thallus</tissue>
    </source>
</reference>
<evidence type="ECO:0000313" key="3">
    <source>
        <dbReference type="Proteomes" id="UP001605036"/>
    </source>
</evidence>
<feature type="region of interest" description="Disordered" evidence="1">
    <location>
        <begin position="150"/>
        <end position="171"/>
    </location>
</feature>
<feature type="region of interest" description="Disordered" evidence="1">
    <location>
        <begin position="1"/>
        <end position="37"/>
    </location>
</feature>
<dbReference type="AlphaFoldDB" id="A0ABD1XXA1"/>
<feature type="compositionally biased region" description="Polar residues" evidence="1">
    <location>
        <begin position="13"/>
        <end position="28"/>
    </location>
</feature>
<evidence type="ECO:0008006" key="4">
    <source>
        <dbReference type="Google" id="ProtNLM"/>
    </source>
</evidence>
<sequence length="548" mass="61749">MAKADEWLEQPIGSYQRSFSTPGEASDNSGDESYRSAGSSLPCSDHTACFLSAGHCRKRSNSWGSESSVPSLLEPVYQRTVEHLDLATPWLQTSLYPQRLNELQIPSSAYNKKLFLVSSSEPAQSSLPRSHECYDHEASLSSKENGTQMLSKPCFSSSNPQGKKYRSGTAPVCRGGTSVIQSTESPLVQIRNVHEAETWLSRLQKGHEKTSQRLPVHLSTPEELSYLTAEATSAQPSCAIDDSRERIYGENSVLQPESRSSIQTPDELNSIQSLCTTIPPASPGQVSTFCRTWPGDQRETLMSYTAAIDSELSVSSTLDHKAVSLIHPLPGDVIITFSPLLSNAERDATFVYFQKETEPRTSRESSRRAMLLRFGEFDRDGTWVASIQVRLFYKAANDDWRLLAKTFITKLPWLHRSKRSYMRLKMPDPHFKPRSGDLILRTVNMVSESASRDLERVHQKETGDLSWSLVSCDRDYMPLTGDMIVRAYVGPAPKRNNQNSRLLLGRVELYTRQDVYYLYMGRDQHTFPLKLRSKSKSSKQRLFSAQHQ</sequence>
<accession>A0ABD1XXA1</accession>